<dbReference type="SUPFAM" id="SSF57783">
    <property type="entry name" value="Zinc beta-ribbon"/>
    <property type="match status" value="1"/>
</dbReference>
<evidence type="ECO:0000313" key="2">
    <source>
        <dbReference type="EMBL" id="OBU07416.1"/>
    </source>
</evidence>
<accession>A0A1B8HEB9</accession>
<evidence type="ECO:0000313" key="3">
    <source>
        <dbReference type="Proteomes" id="UP000092247"/>
    </source>
</evidence>
<dbReference type="GO" id="GO:0008270">
    <property type="term" value="F:zinc ion binding"/>
    <property type="evidence" value="ECO:0007669"/>
    <property type="project" value="InterPro"/>
</dbReference>
<dbReference type="InterPro" id="IPR006171">
    <property type="entry name" value="TOPRIM_dom"/>
</dbReference>
<dbReference type="STRING" id="368603.AYY16_07005"/>
<dbReference type="InterPro" id="IPR055570">
    <property type="entry name" value="DUF7146"/>
</dbReference>
<dbReference type="RefSeq" id="WP_067423487.1">
    <property type="nucleotide sequence ID" value="NZ_LZEX01000012.1"/>
</dbReference>
<organism evidence="2 3">
    <name type="scientific">Morganella psychrotolerans</name>
    <dbReference type="NCBI Taxonomy" id="368603"/>
    <lineage>
        <taxon>Bacteria</taxon>
        <taxon>Pseudomonadati</taxon>
        <taxon>Pseudomonadota</taxon>
        <taxon>Gammaproteobacteria</taxon>
        <taxon>Enterobacterales</taxon>
        <taxon>Morganellaceae</taxon>
        <taxon>Morganella</taxon>
    </lineage>
</organism>
<dbReference type="Pfam" id="PF08273">
    <property type="entry name" value="Zn_Ribbon_Prim"/>
    <property type="match status" value="1"/>
</dbReference>
<dbReference type="CDD" id="cd01029">
    <property type="entry name" value="TOPRIM_primases"/>
    <property type="match status" value="1"/>
</dbReference>
<dbReference type="SMART" id="SM00778">
    <property type="entry name" value="Prim_Zn_Ribbon"/>
    <property type="match status" value="1"/>
</dbReference>
<dbReference type="Pfam" id="PF23639">
    <property type="entry name" value="DUF7146"/>
    <property type="match status" value="1"/>
</dbReference>
<dbReference type="EMBL" id="LZEX01000012">
    <property type="protein sequence ID" value="OBU07416.1"/>
    <property type="molecule type" value="Genomic_DNA"/>
</dbReference>
<dbReference type="Pfam" id="PF13362">
    <property type="entry name" value="Toprim_3"/>
    <property type="match status" value="1"/>
</dbReference>
<comment type="caution">
    <text evidence="2">The sequence shown here is derived from an EMBL/GenBank/DDBJ whole genome shotgun (WGS) entry which is preliminary data.</text>
</comment>
<dbReference type="InterPro" id="IPR034154">
    <property type="entry name" value="TOPRIM_DnaG/twinkle"/>
</dbReference>
<protein>
    <submittedName>
        <fullName evidence="2">DNA primase</fullName>
    </submittedName>
</protein>
<dbReference type="InterPro" id="IPR013237">
    <property type="entry name" value="Phage_T7_Gp4_N"/>
</dbReference>
<name>A0A1B8HEB9_9GAMM</name>
<dbReference type="GO" id="GO:0004386">
    <property type="term" value="F:helicase activity"/>
    <property type="evidence" value="ECO:0007669"/>
    <property type="project" value="InterPro"/>
</dbReference>
<evidence type="ECO:0000259" key="1">
    <source>
        <dbReference type="SMART" id="SM00778"/>
    </source>
</evidence>
<gene>
    <name evidence="2" type="ORF">AYY17_05320</name>
</gene>
<reference evidence="2 3" key="1">
    <citation type="submission" date="2016-06" db="EMBL/GenBank/DDBJ databases">
        <authorList>
            <person name="Kjaerup R.B."/>
            <person name="Dalgaard T.S."/>
            <person name="Juul-Madsen H.R."/>
        </authorList>
    </citation>
    <scope>NUCLEOTIDE SEQUENCE [LARGE SCALE GENOMIC DNA]</scope>
    <source>
        <strain evidence="2 3">GCSL-Mp3</strain>
    </source>
</reference>
<feature type="domain" description="DNA primase/helicase Gp4 N-terminal Bacteriophage T7-like" evidence="1">
    <location>
        <begin position="28"/>
        <end position="63"/>
    </location>
</feature>
<proteinExistence type="predicted"/>
<dbReference type="Proteomes" id="UP000092247">
    <property type="component" value="Unassembled WGS sequence"/>
</dbReference>
<sequence length="321" mass="35651">MNTREAAQGQWDKIFSHYGLPPVTGKKHFKGKCPLCGRRGKFRIDDKDGRGTYICVCSAGTGFQLLERSRKKSFRELSDEVDQLLGRVYSRGTNQTEAITTTGTRDRVLNQFNNLSDIPGTSAQAYLRFRGISLLPEQYVRFCDKPPAGNDMDTRHCQSLWALATDGKNRVCYLHRTFFTGSSVIRRMTALQSKSYLEYADSVAIKLFPDAATLGIAEGIETALSCKQIYGVNTWSVMNAGFMGKFVAPRGIEHLIIFADTDNSAAGHAAAFTCARRNLSAGNDVMTVCVRWPDEGDFNDVLHTGGEVRQITFSRQTRGIT</sequence>
<dbReference type="AlphaFoldDB" id="A0A1B8HEB9"/>